<keyword evidence="1" id="KW-1133">Transmembrane helix</keyword>
<dbReference type="AlphaFoldDB" id="A0A0R3UF46"/>
<evidence type="ECO:0000313" key="2">
    <source>
        <dbReference type="EMBL" id="VDD79683.1"/>
    </source>
</evidence>
<evidence type="ECO:0000313" key="4">
    <source>
        <dbReference type="WBParaSite" id="MCU_000779-RA"/>
    </source>
</evidence>
<sequence>MTINLLPCLQRVLSDFKGTRLTTNVRPVPSRELNEHPRPQHKMLIKITSLHPNQNTAKLETQFSRLVRSPGGYISTLASSNEAIHHSETPPWAATILAVGLDATPTRATGATADTPLTAVDRAELAPASVVAAVVAAVVVAAVAVAVAVAADAVTPVCHVCGIAAGGLEATFDSPT</sequence>
<dbReference type="EMBL" id="UXSR01005206">
    <property type="protein sequence ID" value="VDD79683.1"/>
    <property type="molecule type" value="Genomic_DNA"/>
</dbReference>
<keyword evidence="3" id="KW-1185">Reference proteome</keyword>
<organism evidence="4">
    <name type="scientific">Mesocestoides corti</name>
    <name type="common">Flatworm</name>
    <dbReference type="NCBI Taxonomy" id="53468"/>
    <lineage>
        <taxon>Eukaryota</taxon>
        <taxon>Metazoa</taxon>
        <taxon>Spiralia</taxon>
        <taxon>Lophotrochozoa</taxon>
        <taxon>Platyhelminthes</taxon>
        <taxon>Cestoda</taxon>
        <taxon>Eucestoda</taxon>
        <taxon>Cyclophyllidea</taxon>
        <taxon>Mesocestoididae</taxon>
        <taxon>Mesocestoides</taxon>
    </lineage>
</organism>
<keyword evidence="1" id="KW-0472">Membrane</keyword>
<reference evidence="2 3" key="1">
    <citation type="submission" date="2018-10" db="EMBL/GenBank/DDBJ databases">
        <authorList>
            <consortium name="Pathogen Informatics"/>
        </authorList>
    </citation>
    <scope>NUCLEOTIDE SEQUENCE [LARGE SCALE GENOMIC DNA]</scope>
</reference>
<name>A0A0R3UF46_MESCO</name>
<gene>
    <name evidence="2" type="ORF">MCOS_LOCUS5686</name>
</gene>
<feature type="transmembrane region" description="Helical" evidence="1">
    <location>
        <begin position="130"/>
        <end position="151"/>
    </location>
</feature>
<evidence type="ECO:0000313" key="3">
    <source>
        <dbReference type="Proteomes" id="UP000267029"/>
    </source>
</evidence>
<accession>A0A0R3UF46</accession>
<proteinExistence type="predicted"/>
<dbReference type="WBParaSite" id="MCU_000779-RA">
    <property type="protein sequence ID" value="MCU_000779-RA"/>
    <property type="gene ID" value="MCU_000779"/>
</dbReference>
<dbReference type="Proteomes" id="UP000267029">
    <property type="component" value="Unassembled WGS sequence"/>
</dbReference>
<keyword evidence="1" id="KW-0812">Transmembrane</keyword>
<protein>
    <submittedName>
        <fullName evidence="2 4">Uncharacterized protein</fullName>
    </submittedName>
</protein>
<reference evidence="4" key="2">
    <citation type="submission" date="2019-11" db="UniProtKB">
        <authorList>
            <consortium name="WormBaseParasite"/>
        </authorList>
    </citation>
    <scope>IDENTIFICATION</scope>
</reference>
<evidence type="ECO:0000256" key="1">
    <source>
        <dbReference type="SAM" id="Phobius"/>
    </source>
</evidence>